<organism evidence="4 5">
    <name type="scientific">Penaeus vannamei</name>
    <name type="common">Whiteleg shrimp</name>
    <name type="synonym">Litopenaeus vannamei</name>
    <dbReference type="NCBI Taxonomy" id="6689"/>
    <lineage>
        <taxon>Eukaryota</taxon>
        <taxon>Metazoa</taxon>
        <taxon>Ecdysozoa</taxon>
        <taxon>Arthropoda</taxon>
        <taxon>Crustacea</taxon>
        <taxon>Multicrustacea</taxon>
        <taxon>Malacostraca</taxon>
        <taxon>Eumalacostraca</taxon>
        <taxon>Eucarida</taxon>
        <taxon>Decapoda</taxon>
        <taxon>Dendrobranchiata</taxon>
        <taxon>Penaeoidea</taxon>
        <taxon>Penaeidae</taxon>
        <taxon>Penaeus</taxon>
    </lineage>
</organism>
<dbReference type="Gene3D" id="3.40.50.1820">
    <property type="entry name" value="alpha/beta hydrolase"/>
    <property type="match status" value="1"/>
</dbReference>
<dbReference type="SUPFAM" id="SSF53474">
    <property type="entry name" value="alpha/beta-Hydrolases"/>
    <property type="match status" value="1"/>
</dbReference>
<dbReference type="InterPro" id="IPR029058">
    <property type="entry name" value="AB_hydrolase_fold"/>
</dbReference>
<reference evidence="4 5" key="1">
    <citation type="submission" date="2018-04" db="EMBL/GenBank/DDBJ databases">
        <authorList>
            <person name="Zhang X."/>
            <person name="Yuan J."/>
            <person name="Li F."/>
            <person name="Xiang J."/>
        </authorList>
    </citation>
    <scope>NUCLEOTIDE SEQUENCE [LARGE SCALE GENOMIC DNA]</scope>
    <source>
        <tissue evidence="4">Muscle</tissue>
    </source>
</reference>
<gene>
    <name evidence="4" type="ORF">C7M84_011120</name>
</gene>
<evidence type="ECO:0000313" key="5">
    <source>
        <dbReference type="Proteomes" id="UP000283509"/>
    </source>
</evidence>
<accession>A0A3R7M9C2</accession>
<dbReference type="OrthoDB" id="414698at2759"/>
<evidence type="ECO:0000259" key="3">
    <source>
        <dbReference type="Pfam" id="PF03959"/>
    </source>
</evidence>
<evidence type="ECO:0000256" key="1">
    <source>
        <dbReference type="ARBA" id="ARBA00005863"/>
    </source>
</evidence>
<dbReference type="PANTHER" id="PTHR48070:SF6">
    <property type="entry name" value="ESTERASE OVCA2"/>
    <property type="match status" value="1"/>
</dbReference>
<dbReference type="GO" id="GO:0016787">
    <property type="term" value="F:hydrolase activity"/>
    <property type="evidence" value="ECO:0007669"/>
    <property type="project" value="UniProtKB-KW"/>
</dbReference>
<dbReference type="Proteomes" id="UP000283509">
    <property type="component" value="Unassembled WGS sequence"/>
</dbReference>
<keyword evidence="5" id="KW-1185">Reference proteome</keyword>
<evidence type="ECO:0000256" key="2">
    <source>
        <dbReference type="ARBA" id="ARBA00022801"/>
    </source>
</evidence>
<dbReference type="Pfam" id="PF03959">
    <property type="entry name" value="FSH1"/>
    <property type="match status" value="1"/>
</dbReference>
<dbReference type="AlphaFoldDB" id="A0A3R7M9C2"/>
<feature type="domain" description="Serine hydrolase" evidence="3">
    <location>
        <begin position="4"/>
        <end position="195"/>
    </location>
</feature>
<dbReference type="FunFam" id="3.40.50.1820:FF:000073">
    <property type="entry name" value="esterase OVCA2 isoform X6"/>
    <property type="match status" value="1"/>
</dbReference>
<comment type="caution">
    <text evidence="4">The sequence shown here is derived from an EMBL/GenBank/DDBJ whole genome shotgun (WGS) entry which is preliminary data.</text>
</comment>
<reference evidence="4 5" key="2">
    <citation type="submission" date="2019-01" db="EMBL/GenBank/DDBJ databases">
        <title>The decoding of complex shrimp genome reveals the adaptation for benthos swimmer, frequently molting mechanism and breeding impact on genome.</title>
        <authorList>
            <person name="Sun Y."/>
            <person name="Gao Y."/>
            <person name="Yu Y."/>
        </authorList>
    </citation>
    <scope>NUCLEOTIDE SEQUENCE [LARGE SCALE GENOMIC DNA]</scope>
    <source>
        <tissue evidence="4">Muscle</tissue>
    </source>
</reference>
<dbReference type="PANTHER" id="PTHR48070">
    <property type="entry name" value="ESTERASE OVCA2"/>
    <property type="match status" value="1"/>
</dbReference>
<proteinExistence type="inferred from homology"/>
<evidence type="ECO:0000313" key="4">
    <source>
        <dbReference type="EMBL" id="ROT70601.1"/>
    </source>
</evidence>
<dbReference type="STRING" id="6689.A0A3R7M9C2"/>
<name>A0A3R7M9C2_PENVA</name>
<comment type="similarity">
    <text evidence="1">Belongs to the LovG family.</text>
</comment>
<protein>
    <submittedName>
        <fullName evidence="4">UPF0483 protein</fullName>
    </submittedName>
</protein>
<keyword evidence="2" id="KW-0378">Hydrolase</keyword>
<dbReference type="InterPro" id="IPR005645">
    <property type="entry name" value="FSH-like_dom"/>
</dbReference>
<dbReference type="GO" id="GO:0005737">
    <property type="term" value="C:cytoplasm"/>
    <property type="evidence" value="ECO:0007669"/>
    <property type="project" value="TreeGrafter"/>
</dbReference>
<dbReference type="EMBL" id="QCYY01002408">
    <property type="protein sequence ID" value="ROT70601.1"/>
    <property type="molecule type" value="Genomic_DNA"/>
</dbReference>
<dbReference type="GO" id="GO:0032526">
    <property type="term" value="P:response to retinoic acid"/>
    <property type="evidence" value="ECO:0007669"/>
    <property type="project" value="TreeGrafter"/>
</dbReference>
<dbReference type="GO" id="GO:0005634">
    <property type="term" value="C:nucleus"/>
    <property type="evidence" value="ECO:0007669"/>
    <property type="project" value="TreeGrafter"/>
</dbReference>
<sequence>MAGNSLRILCLHGYGQNADVFRESLGGFRRFVKHHANCSFLSAPHPLESDNNLEKAEGRAWWFKKDEKEEIVYRGFEESVLAIEKHVQSCGPFDGILGFSQGATMVGLLCGLQQQKKLNFDFKFAMLFAGFCSRSQAHQEIYKEQISLPSLHVFGETDKIIPVEQGEKLASFFLNPTILRHKGGHHVPSSGTQKDVYRDAYRQFLDAFASSPFSDWSSKHLKPSKL</sequence>
<dbReference type="InterPro" id="IPR050593">
    <property type="entry name" value="LovG"/>
</dbReference>